<accession>A0A4Q9HW89</accession>
<proteinExistence type="predicted"/>
<evidence type="ECO:0000313" key="2">
    <source>
        <dbReference type="Proteomes" id="UP000292452"/>
    </source>
</evidence>
<dbReference type="EMBL" id="SIXH01000082">
    <property type="protein sequence ID" value="TBO59422.1"/>
    <property type="molecule type" value="Genomic_DNA"/>
</dbReference>
<dbReference type="RefSeq" id="WP_052856622.1">
    <property type="nucleotide sequence ID" value="NZ_SIXH01000082.1"/>
</dbReference>
<protein>
    <submittedName>
        <fullName evidence="1">Uncharacterized protein</fullName>
    </submittedName>
</protein>
<dbReference type="AlphaFoldDB" id="A0A4Q9HW89"/>
<gene>
    <name evidence="1" type="ORF">EYS09_12280</name>
</gene>
<evidence type="ECO:0000313" key="1">
    <source>
        <dbReference type="EMBL" id="TBO59422.1"/>
    </source>
</evidence>
<keyword evidence="2" id="KW-1185">Reference proteome</keyword>
<organism evidence="1 2">
    <name type="scientific">Streptomyces kasugaensis</name>
    <dbReference type="NCBI Taxonomy" id="1946"/>
    <lineage>
        <taxon>Bacteria</taxon>
        <taxon>Bacillati</taxon>
        <taxon>Actinomycetota</taxon>
        <taxon>Actinomycetes</taxon>
        <taxon>Kitasatosporales</taxon>
        <taxon>Streptomycetaceae</taxon>
        <taxon>Streptomyces</taxon>
    </lineage>
</organism>
<reference evidence="1 2" key="1">
    <citation type="submission" date="2019-02" db="EMBL/GenBank/DDBJ databases">
        <title>Draft Genome Sequence of Streptomyces sp. AM-2504, identified by 16S rRNA comparative analysis as a Streptomyces Kasugaensis strain.</title>
        <authorList>
            <person name="Napolioni V."/>
            <person name="Giuliodori A.M."/>
            <person name="Spurio R."/>
            <person name="Fabbretti A."/>
        </authorList>
    </citation>
    <scope>NUCLEOTIDE SEQUENCE [LARGE SCALE GENOMIC DNA]</scope>
    <source>
        <strain evidence="1 2">AM-2504</strain>
    </source>
</reference>
<sequence length="101" mass="10681">MQYMSAGIGPLVSLTHTVAVYDPASDGRVVHLHHVVVLEGGKTVGREEAEQEALGKAREKGHDVGRLRLQYLDVPLPEGRGVLCVDAATGSAVVRTRGTAP</sequence>
<dbReference type="Proteomes" id="UP000292452">
    <property type="component" value="Unassembled WGS sequence"/>
</dbReference>
<name>A0A4Q9HW89_STRKA</name>
<comment type="caution">
    <text evidence="1">The sequence shown here is derived from an EMBL/GenBank/DDBJ whole genome shotgun (WGS) entry which is preliminary data.</text>
</comment>